<reference evidence="2 3" key="1">
    <citation type="journal article" date="2007" name="Nature">
        <title>Evolution of genes and genomes on the Drosophila phylogeny.</title>
        <authorList>
            <consortium name="Drosophila 12 Genomes Consortium"/>
            <person name="Clark A.G."/>
            <person name="Eisen M.B."/>
            <person name="Smith D.R."/>
            <person name="Bergman C.M."/>
            <person name="Oliver B."/>
            <person name="Markow T.A."/>
            <person name="Kaufman T.C."/>
            <person name="Kellis M."/>
            <person name="Gelbart W."/>
            <person name="Iyer V.N."/>
            <person name="Pollard D.A."/>
            <person name="Sackton T.B."/>
            <person name="Larracuente A.M."/>
            <person name="Singh N.D."/>
            <person name="Abad J.P."/>
            <person name="Abt D.N."/>
            <person name="Adryan B."/>
            <person name="Aguade M."/>
            <person name="Akashi H."/>
            <person name="Anderson W.W."/>
            <person name="Aquadro C.F."/>
            <person name="Ardell D.H."/>
            <person name="Arguello R."/>
            <person name="Artieri C.G."/>
            <person name="Barbash D.A."/>
            <person name="Barker D."/>
            <person name="Barsanti P."/>
            <person name="Batterham P."/>
            <person name="Batzoglou S."/>
            <person name="Begun D."/>
            <person name="Bhutkar A."/>
            <person name="Blanco E."/>
            <person name="Bosak S.A."/>
            <person name="Bradley R.K."/>
            <person name="Brand A.D."/>
            <person name="Brent M.R."/>
            <person name="Brooks A.N."/>
            <person name="Brown R.H."/>
            <person name="Butlin R.K."/>
            <person name="Caggese C."/>
            <person name="Calvi B.R."/>
            <person name="Bernardo de Carvalho A."/>
            <person name="Caspi A."/>
            <person name="Castrezana S."/>
            <person name="Celniker S.E."/>
            <person name="Chang J.L."/>
            <person name="Chapple C."/>
            <person name="Chatterji S."/>
            <person name="Chinwalla A."/>
            <person name="Civetta A."/>
            <person name="Clifton S.W."/>
            <person name="Comeron J.M."/>
            <person name="Costello J.C."/>
            <person name="Coyne J.A."/>
            <person name="Daub J."/>
            <person name="David R.G."/>
            <person name="Delcher A.L."/>
            <person name="Delehaunty K."/>
            <person name="Do C.B."/>
            <person name="Ebling H."/>
            <person name="Edwards K."/>
            <person name="Eickbush T."/>
            <person name="Evans J.D."/>
            <person name="Filipski A."/>
            <person name="Findeiss S."/>
            <person name="Freyhult E."/>
            <person name="Fulton L."/>
            <person name="Fulton R."/>
            <person name="Garcia A.C."/>
            <person name="Gardiner A."/>
            <person name="Garfield D.A."/>
            <person name="Garvin B.E."/>
            <person name="Gibson G."/>
            <person name="Gilbert D."/>
            <person name="Gnerre S."/>
            <person name="Godfrey J."/>
            <person name="Good R."/>
            <person name="Gotea V."/>
            <person name="Gravely B."/>
            <person name="Greenberg A.J."/>
            <person name="Griffiths-Jones S."/>
            <person name="Gross S."/>
            <person name="Guigo R."/>
            <person name="Gustafson E.A."/>
            <person name="Haerty W."/>
            <person name="Hahn M.W."/>
            <person name="Halligan D.L."/>
            <person name="Halpern A.L."/>
            <person name="Halter G.M."/>
            <person name="Han M.V."/>
            <person name="Heger A."/>
            <person name="Hillier L."/>
            <person name="Hinrichs A.S."/>
            <person name="Holmes I."/>
            <person name="Hoskins R.A."/>
            <person name="Hubisz M.J."/>
            <person name="Hultmark D."/>
            <person name="Huntley M.A."/>
            <person name="Jaffe D.B."/>
            <person name="Jagadeeshan S."/>
            <person name="Jeck W.R."/>
            <person name="Johnson J."/>
            <person name="Jones C.D."/>
            <person name="Jordan W.C."/>
            <person name="Karpen G.H."/>
            <person name="Kataoka E."/>
            <person name="Keightley P.D."/>
            <person name="Kheradpour P."/>
            <person name="Kirkness E.F."/>
            <person name="Koerich L.B."/>
            <person name="Kristiansen K."/>
            <person name="Kudrna D."/>
            <person name="Kulathinal R.J."/>
            <person name="Kumar S."/>
            <person name="Kwok R."/>
            <person name="Lander E."/>
            <person name="Langley C.H."/>
            <person name="Lapoint R."/>
            <person name="Lazzaro B.P."/>
            <person name="Lee S.J."/>
            <person name="Levesque L."/>
            <person name="Li R."/>
            <person name="Lin C.F."/>
            <person name="Lin M.F."/>
            <person name="Lindblad-Toh K."/>
            <person name="Llopart A."/>
            <person name="Long M."/>
            <person name="Low L."/>
            <person name="Lozovsky E."/>
            <person name="Lu J."/>
            <person name="Luo M."/>
            <person name="Machado C.A."/>
            <person name="Makalowski W."/>
            <person name="Marzo M."/>
            <person name="Matsuda M."/>
            <person name="Matzkin L."/>
            <person name="McAllister B."/>
            <person name="McBride C.S."/>
            <person name="McKernan B."/>
            <person name="McKernan K."/>
            <person name="Mendez-Lago M."/>
            <person name="Minx P."/>
            <person name="Mollenhauer M.U."/>
            <person name="Montooth K."/>
            <person name="Mount S.M."/>
            <person name="Mu X."/>
            <person name="Myers E."/>
            <person name="Negre B."/>
            <person name="Newfeld S."/>
            <person name="Nielsen R."/>
            <person name="Noor M.A."/>
            <person name="O'Grady P."/>
            <person name="Pachter L."/>
            <person name="Papaceit M."/>
            <person name="Parisi M.J."/>
            <person name="Parisi M."/>
            <person name="Parts L."/>
            <person name="Pedersen J.S."/>
            <person name="Pesole G."/>
            <person name="Phillippy A.M."/>
            <person name="Ponting C.P."/>
            <person name="Pop M."/>
            <person name="Porcelli D."/>
            <person name="Powell J.R."/>
            <person name="Prohaska S."/>
            <person name="Pruitt K."/>
            <person name="Puig M."/>
            <person name="Quesneville H."/>
            <person name="Ram K.R."/>
            <person name="Rand D."/>
            <person name="Rasmussen M.D."/>
            <person name="Reed L.K."/>
            <person name="Reenan R."/>
            <person name="Reily A."/>
            <person name="Remington K.A."/>
            <person name="Rieger T.T."/>
            <person name="Ritchie M.G."/>
            <person name="Robin C."/>
            <person name="Rogers Y.H."/>
            <person name="Rohde C."/>
            <person name="Rozas J."/>
            <person name="Rubenfield M.J."/>
            <person name="Ruiz A."/>
            <person name="Russo S."/>
            <person name="Salzberg S.L."/>
            <person name="Sanchez-Gracia A."/>
            <person name="Saranga D.J."/>
            <person name="Sato H."/>
            <person name="Schaeffer S.W."/>
            <person name="Schatz M.C."/>
            <person name="Schlenke T."/>
            <person name="Schwartz R."/>
            <person name="Segarra C."/>
            <person name="Singh R.S."/>
            <person name="Sirot L."/>
            <person name="Sirota M."/>
            <person name="Sisneros N.B."/>
            <person name="Smith C.D."/>
            <person name="Smith T.F."/>
            <person name="Spieth J."/>
            <person name="Stage D.E."/>
            <person name="Stark A."/>
            <person name="Stephan W."/>
            <person name="Strausberg R.L."/>
            <person name="Strempel S."/>
            <person name="Sturgill D."/>
            <person name="Sutton G."/>
            <person name="Sutton G.G."/>
            <person name="Tao W."/>
            <person name="Teichmann S."/>
            <person name="Tobari Y.N."/>
            <person name="Tomimura Y."/>
            <person name="Tsolas J.M."/>
            <person name="Valente V.L."/>
            <person name="Venter E."/>
            <person name="Venter J.C."/>
            <person name="Vicario S."/>
            <person name="Vieira F.G."/>
            <person name="Vilella A.J."/>
            <person name="Villasante A."/>
            <person name="Walenz B."/>
            <person name="Wang J."/>
            <person name="Wasserman M."/>
            <person name="Watts T."/>
            <person name="Wilson D."/>
            <person name="Wilson R.K."/>
            <person name="Wing R.A."/>
            <person name="Wolfner M.F."/>
            <person name="Wong A."/>
            <person name="Wong G.K."/>
            <person name="Wu C.I."/>
            <person name="Wu G."/>
            <person name="Yamamoto D."/>
            <person name="Yang H.P."/>
            <person name="Yang S.P."/>
            <person name="Yorke J.A."/>
            <person name="Yoshida K."/>
            <person name="Zdobnov E."/>
            <person name="Zhang P."/>
            <person name="Zhang Y."/>
            <person name="Zimin A.V."/>
            <person name="Baldwin J."/>
            <person name="Abdouelleil A."/>
            <person name="Abdulkadir J."/>
            <person name="Abebe A."/>
            <person name="Abera B."/>
            <person name="Abreu J."/>
            <person name="Acer S.C."/>
            <person name="Aftuck L."/>
            <person name="Alexander A."/>
            <person name="An P."/>
            <person name="Anderson E."/>
            <person name="Anderson S."/>
            <person name="Arachi H."/>
            <person name="Azer M."/>
            <person name="Bachantsang P."/>
            <person name="Barry A."/>
            <person name="Bayul T."/>
            <person name="Berlin A."/>
            <person name="Bessette D."/>
            <person name="Bloom T."/>
            <person name="Blye J."/>
            <person name="Boguslavskiy L."/>
            <person name="Bonnet C."/>
            <person name="Boukhgalter B."/>
            <person name="Bourzgui I."/>
            <person name="Brown A."/>
            <person name="Cahill P."/>
            <person name="Channer S."/>
            <person name="Cheshatsang Y."/>
            <person name="Chuda L."/>
            <person name="Citroen M."/>
            <person name="Collymore A."/>
            <person name="Cooke P."/>
            <person name="Costello M."/>
            <person name="D'Aco K."/>
            <person name="Daza R."/>
            <person name="De Haan G."/>
            <person name="DeGray S."/>
            <person name="DeMaso C."/>
            <person name="Dhargay N."/>
            <person name="Dooley K."/>
            <person name="Dooley E."/>
            <person name="Doricent M."/>
            <person name="Dorje P."/>
            <person name="Dorjee K."/>
            <person name="Dupes A."/>
            <person name="Elong R."/>
            <person name="Falk J."/>
            <person name="Farina A."/>
            <person name="Faro S."/>
            <person name="Ferguson D."/>
            <person name="Fisher S."/>
            <person name="Foley C.D."/>
            <person name="Franke A."/>
            <person name="Friedrich D."/>
            <person name="Gadbois L."/>
            <person name="Gearin G."/>
            <person name="Gearin C.R."/>
            <person name="Giannoukos G."/>
            <person name="Goode T."/>
            <person name="Graham J."/>
            <person name="Grandbois E."/>
            <person name="Grewal S."/>
            <person name="Gyaltsen K."/>
            <person name="Hafez N."/>
            <person name="Hagos B."/>
            <person name="Hall J."/>
            <person name="Henson C."/>
            <person name="Hollinger A."/>
            <person name="Honan T."/>
            <person name="Huard M.D."/>
            <person name="Hughes L."/>
            <person name="Hurhula B."/>
            <person name="Husby M.E."/>
            <person name="Kamat A."/>
            <person name="Kanga B."/>
            <person name="Kashin S."/>
            <person name="Khazanovich D."/>
            <person name="Kisner P."/>
            <person name="Lance K."/>
            <person name="Lara M."/>
            <person name="Lee W."/>
            <person name="Lennon N."/>
            <person name="Letendre F."/>
            <person name="LeVine R."/>
            <person name="Lipovsky A."/>
            <person name="Liu X."/>
            <person name="Liu J."/>
            <person name="Liu S."/>
            <person name="Lokyitsang T."/>
            <person name="Lokyitsang Y."/>
            <person name="Lubonja R."/>
            <person name="Lui A."/>
            <person name="MacDonald P."/>
            <person name="Magnisalis V."/>
            <person name="Maru K."/>
            <person name="Matthews C."/>
            <person name="McCusker W."/>
            <person name="McDonough S."/>
            <person name="Mehta T."/>
            <person name="Meldrim J."/>
            <person name="Meneus L."/>
            <person name="Mihai O."/>
            <person name="Mihalev A."/>
            <person name="Mihova T."/>
            <person name="Mittelman R."/>
            <person name="Mlenga V."/>
            <person name="Montmayeur A."/>
            <person name="Mulrain L."/>
            <person name="Navidi A."/>
            <person name="Naylor J."/>
            <person name="Negash T."/>
            <person name="Nguyen T."/>
            <person name="Nguyen N."/>
            <person name="Nicol R."/>
            <person name="Norbu C."/>
            <person name="Norbu N."/>
            <person name="Novod N."/>
            <person name="O'Neill B."/>
            <person name="Osman S."/>
            <person name="Markiewicz E."/>
            <person name="Oyono O.L."/>
            <person name="Patti C."/>
            <person name="Phunkhang P."/>
            <person name="Pierre F."/>
            <person name="Priest M."/>
            <person name="Raghuraman S."/>
            <person name="Rege F."/>
            <person name="Reyes R."/>
            <person name="Rise C."/>
            <person name="Rogov P."/>
            <person name="Ross K."/>
            <person name="Ryan E."/>
            <person name="Settipalli S."/>
            <person name="Shea T."/>
            <person name="Sherpa N."/>
            <person name="Shi L."/>
            <person name="Shih D."/>
            <person name="Sparrow T."/>
            <person name="Spaulding J."/>
            <person name="Stalker J."/>
            <person name="Stange-Thomann N."/>
            <person name="Stavropoulos S."/>
            <person name="Stone C."/>
            <person name="Strader C."/>
            <person name="Tesfaye S."/>
            <person name="Thomson T."/>
            <person name="Thoulutsang Y."/>
            <person name="Thoulutsang D."/>
            <person name="Topham K."/>
            <person name="Topping I."/>
            <person name="Tsamla T."/>
            <person name="Vassiliev H."/>
            <person name="Vo A."/>
            <person name="Wangchuk T."/>
            <person name="Wangdi T."/>
            <person name="Weiand M."/>
            <person name="Wilkinson J."/>
            <person name="Wilson A."/>
            <person name="Yadav S."/>
            <person name="Young G."/>
            <person name="Yu Q."/>
            <person name="Zembek L."/>
            <person name="Zhong D."/>
            <person name="Zimmer A."/>
            <person name="Zwirko Z."/>
            <person name="Jaffe D.B."/>
            <person name="Alvarez P."/>
            <person name="Brockman W."/>
            <person name="Butler J."/>
            <person name="Chin C."/>
            <person name="Gnerre S."/>
            <person name="Grabherr M."/>
            <person name="Kleber M."/>
            <person name="Mauceli E."/>
            <person name="MacCallum I."/>
        </authorList>
    </citation>
    <scope>NUCLEOTIDE SEQUENCE [LARGE SCALE GENOMIC DNA]</scope>
    <source>
        <strain evidence="3">Tucson 14024-0371.13</strain>
    </source>
</reference>
<protein>
    <submittedName>
        <fullName evidence="2">Uncharacterized protein</fullName>
    </submittedName>
</protein>
<dbReference type="AlphaFoldDB" id="B3M6L8"/>
<dbReference type="Proteomes" id="UP000007801">
    <property type="component" value="Unassembled WGS sequence"/>
</dbReference>
<proteinExistence type="predicted"/>
<dbReference type="KEGG" id="dan:6507528"/>
<feature type="compositionally biased region" description="Low complexity" evidence="1">
    <location>
        <begin position="190"/>
        <end position="199"/>
    </location>
</feature>
<evidence type="ECO:0000256" key="1">
    <source>
        <dbReference type="SAM" id="MobiDB-lite"/>
    </source>
</evidence>
<dbReference type="OrthoDB" id="7867639at2759"/>
<dbReference type="InParanoid" id="B3M6L8"/>
<feature type="region of interest" description="Disordered" evidence="1">
    <location>
        <begin position="186"/>
        <end position="206"/>
    </location>
</feature>
<dbReference type="GeneID" id="6507528"/>
<organism evidence="2 3">
    <name type="scientific">Drosophila ananassae</name>
    <name type="common">Fruit fly</name>
    <dbReference type="NCBI Taxonomy" id="7217"/>
    <lineage>
        <taxon>Eukaryota</taxon>
        <taxon>Metazoa</taxon>
        <taxon>Ecdysozoa</taxon>
        <taxon>Arthropoda</taxon>
        <taxon>Hexapoda</taxon>
        <taxon>Insecta</taxon>
        <taxon>Pterygota</taxon>
        <taxon>Neoptera</taxon>
        <taxon>Endopterygota</taxon>
        <taxon>Diptera</taxon>
        <taxon>Brachycera</taxon>
        <taxon>Muscomorpha</taxon>
        <taxon>Ephydroidea</taxon>
        <taxon>Drosophilidae</taxon>
        <taxon>Drosophila</taxon>
        <taxon>Sophophora</taxon>
    </lineage>
</organism>
<keyword evidence="3" id="KW-1185">Reference proteome</keyword>
<sequence length="206" mass="23254">MADVEEEEAPPDLGDEQPEGEEDEEAVEAEELEGEDAGEEEDEGSEGEEEDLFELLVESESDDEEERAMYQEYLAVINAVDAQNLVIQELKDRAAVLMAKQCKTFRDKEEYKRLRTCMEQEDFNLRTLINRAVQLQNFGSRRMYGAVEMQTTEAEGSFFTGLPTSFPAMQSEECCLNKGLCCSDSDSDSDSSSNSNDNDGWVDCWK</sequence>
<evidence type="ECO:0000313" key="2">
    <source>
        <dbReference type="EMBL" id="EDV38668.2"/>
    </source>
</evidence>
<dbReference type="eggNOG" id="ENOG502TCAP">
    <property type="taxonomic scope" value="Eukaryota"/>
</dbReference>
<evidence type="ECO:0000313" key="3">
    <source>
        <dbReference type="Proteomes" id="UP000007801"/>
    </source>
</evidence>
<gene>
    <name evidence="2" type="primary">Dana\GF24900</name>
    <name evidence="2" type="synonym">dana_GLEANR_9586</name>
    <name evidence="2" type="ORF">GF24900</name>
</gene>
<feature type="region of interest" description="Disordered" evidence="1">
    <location>
        <begin position="1"/>
        <end position="52"/>
    </location>
</feature>
<accession>B3M6L8</accession>
<dbReference type="STRING" id="7217.B3M6L8"/>
<dbReference type="EMBL" id="CH902618">
    <property type="protein sequence ID" value="EDV38668.2"/>
    <property type="molecule type" value="Genomic_DNA"/>
</dbReference>
<name>B3M6L8_DROAN</name>
<dbReference type="HOGENOM" id="CLU_086161_0_0_1"/>